<keyword evidence="5" id="KW-1185">Reference proteome</keyword>
<dbReference type="PANTHER" id="PTHR11225:SF4">
    <property type="entry name" value="NUCLEAR PORE COMPLEX PROTEIN NUP93"/>
    <property type="match status" value="1"/>
</dbReference>
<gene>
    <name evidence="4" type="ORF">C2S53_018632</name>
</gene>
<accession>A0AAD4J7Q1</accession>
<dbReference type="EMBL" id="SDAM02000121">
    <property type="protein sequence ID" value="KAH6828755.1"/>
    <property type="molecule type" value="Genomic_DNA"/>
</dbReference>
<evidence type="ECO:0000256" key="1">
    <source>
        <dbReference type="ARBA" id="ARBA00004259"/>
    </source>
</evidence>
<comment type="caution">
    <text evidence="4">The sequence shown here is derived from an EMBL/GenBank/DDBJ whole genome shotgun (WGS) entry which is preliminary data.</text>
</comment>
<dbReference type="PANTHER" id="PTHR11225">
    <property type="entry name" value="NUCLEAR PORE COMPLEX PROTEIN NUP93 NUCLEOPORIN NUP93 DEAD EYE PROTEIN"/>
    <property type="match status" value="1"/>
</dbReference>
<dbReference type="GO" id="GO:0005643">
    <property type="term" value="C:nuclear pore"/>
    <property type="evidence" value="ECO:0007669"/>
    <property type="project" value="InterPro"/>
</dbReference>
<proteinExistence type="inferred from homology"/>
<dbReference type="GO" id="GO:0017056">
    <property type="term" value="F:structural constituent of nuclear pore"/>
    <property type="evidence" value="ECO:0007669"/>
    <property type="project" value="InterPro"/>
</dbReference>
<dbReference type="AlphaFoldDB" id="A0AAD4J7Q1"/>
<sequence>MSSRRQEEATMERLGAIIFQTMGMSDAEVRRLESAAIFILKNTEVTYFAGHTALGLLLVTGSDDADYNEWGADNVRNFLGLKLMALNMVNLEDFLLEKVKMDEISDVGLKELINQFMDYYISDININMPRFPNGTWKSRARVKAVIEQNLARVEIRPDSDVEGCYYGGVMAISNTRYCTLCCEEFVTGSKVALCESCMSYLHTDCATKWILSSPDCWLDRRYCMTCRKMFVAADAEFPEWISNIERVRGFLQRTQVVDGDSEPRSKNAHSKLICSTTVAVMFNRIVLGFLDNIELKDVAAAVNLHLTCALIEKALIYLKKKGNDADNVIIKNWEKYLLENFGVENVKEAFSLEEDRLVGDEIFYFLDMCKEVTVDSDAFLNLFVADFMPRMLRALNVPAEGLAKFETIGANLLIPDGLTQLKQYGAIHTVRQLMTPVEYVNLQKEKKEAWQTTMQYFLHKSFDSNVEHFASEECSSAPLAEKAAERKKAAAFEEVVKRLNNARKHDSPFKPASDFKAAYESLKLDSSGAVSMLDIWHLIMALIGEDRSLNQNVSKRMSLVVGARRHLEWKHFMNNGDAGDARRQPPSGTTWAQIYFFLRIGRHVNAKKVARTSPDSQKFASLLSEWIAKEGMISEKTAAAASEECENILQMVTRVGWSSVDKKKLLLHAMISGSRDLIKQLLRKSSTFFDKVTDWLWFALSAVRESSGDSSSSAVLNGRISSYCLEDLQLYVNALKPSHYTVNGTCPLVYPYALLLSIQLLPGIVHLGINNGDGGYYSVNIVHIAIVLADYGVLSEGSGSGQKFSVTDALADASSIIRQYGTYHLERGDLLMALEYYVQAAAVVGGGQLSWIGRASVDQQRQRTLMFKRLLTEILLRDGGISLLLGSRGAGEEGELGRFLTDREVRKQFLLEAARQSLYLFLQYAINMCLSEALCALSHGSLEVQSRITGLVQSGNKIIKESEGNPKISKQEGEILFEQQNVLTQLHGILAIRKLVRSENQSEALSKISRLPFFPLDLRSGDFVISPHVEACVPGLVKDALKCLVNFVDADGSHSVVLTEVARFATNNLNPELREWFFDQIVAKRL</sequence>
<dbReference type="GO" id="GO:0016973">
    <property type="term" value="P:poly(A)+ mRNA export from nucleus"/>
    <property type="evidence" value="ECO:0007669"/>
    <property type="project" value="TreeGrafter"/>
</dbReference>
<evidence type="ECO:0000313" key="5">
    <source>
        <dbReference type="Proteomes" id="UP001190926"/>
    </source>
</evidence>
<evidence type="ECO:0000256" key="2">
    <source>
        <dbReference type="ARBA" id="ARBA00010186"/>
    </source>
</evidence>
<evidence type="ECO:0000256" key="3">
    <source>
        <dbReference type="ARBA" id="ARBA00023242"/>
    </source>
</evidence>
<evidence type="ECO:0000313" key="4">
    <source>
        <dbReference type="EMBL" id="KAH6828755.1"/>
    </source>
</evidence>
<keyword evidence="3" id="KW-0539">Nucleus</keyword>
<name>A0AAD4J7Q1_PERFH</name>
<comment type="subcellular location">
    <subcellularLocation>
        <location evidence="1">Nucleus envelope</location>
    </subcellularLocation>
</comment>
<comment type="similarity">
    <text evidence="2">Belongs to the nucleoporin interacting component (NIC) family.</text>
</comment>
<protein>
    <submittedName>
        <fullName evidence="4">Uncharacterized protein</fullName>
    </submittedName>
</protein>
<reference evidence="4 5" key="1">
    <citation type="journal article" date="2021" name="Nat. Commun.">
        <title>Incipient diploidization of the medicinal plant Perilla within 10,000 years.</title>
        <authorList>
            <person name="Zhang Y."/>
            <person name="Shen Q."/>
            <person name="Leng L."/>
            <person name="Zhang D."/>
            <person name="Chen S."/>
            <person name="Shi Y."/>
            <person name="Ning Z."/>
            <person name="Chen S."/>
        </authorList>
    </citation>
    <scope>NUCLEOTIDE SEQUENCE [LARGE SCALE GENOMIC DNA]</scope>
    <source>
        <strain evidence="5">cv. PC099</strain>
    </source>
</reference>
<dbReference type="GO" id="GO:0006606">
    <property type="term" value="P:protein import into nucleus"/>
    <property type="evidence" value="ECO:0007669"/>
    <property type="project" value="TreeGrafter"/>
</dbReference>
<dbReference type="Pfam" id="PF04097">
    <property type="entry name" value="Nic96"/>
    <property type="match status" value="1"/>
</dbReference>
<organism evidence="4 5">
    <name type="scientific">Perilla frutescens var. hirtella</name>
    <name type="common">Perilla citriodora</name>
    <name type="synonym">Perilla setoyensis</name>
    <dbReference type="NCBI Taxonomy" id="608512"/>
    <lineage>
        <taxon>Eukaryota</taxon>
        <taxon>Viridiplantae</taxon>
        <taxon>Streptophyta</taxon>
        <taxon>Embryophyta</taxon>
        <taxon>Tracheophyta</taxon>
        <taxon>Spermatophyta</taxon>
        <taxon>Magnoliopsida</taxon>
        <taxon>eudicotyledons</taxon>
        <taxon>Gunneridae</taxon>
        <taxon>Pentapetalae</taxon>
        <taxon>asterids</taxon>
        <taxon>lamiids</taxon>
        <taxon>Lamiales</taxon>
        <taxon>Lamiaceae</taxon>
        <taxon>Nepetoideae</taxon>
        <taxon>Elsholtzieae</taxon>
        <taxon>Perilla</taxon>
    </lineage>
</organism>
<dbReference type="InterPro" id="IPR007231">
    <property type="entry name" value="Nucleoporin_int_Nup93/Nic96"/>
</dbReference>
<dbReference type="Proteomes" id="UP001190926">
    <property type="component" value="Unassembled WGS sequence"/>
</dbReference>